<sequence>MRLVLATSNKGKLAEMRPILAETGFDAVPQSEFGFADAEETGHTFVENALLKARNACRHTGLPALADDSGLIIDALDGAPGLISAHYAGVHGDAAGNIAKVLAEMAALENPVRTARFYSCIVLLKHAEDPQPIIAEGIWHGEILPAPQGDGGFGYDPIFFDPEHGCSAAQLPTELKSRISHRGRALAQLREKLATHA</sequence>
<dbReference type="InterPro" id="IPR002637">
    <property type="entry name" value="RdgB/HAM1"/>
</dbReference>
<dbReference type="GO" id="GO:0046872">
    <property type="term" value="F:metal ion binding"/>
    <property type="evidence" value="ECO:0007669"/>
    <property type="project" value="UniProtKB-KW"/>
</dbReference>
<keyword evidence="6 10" id="KW-0460">Magnesium</keyword>
<dbReference type="InterPro" id="IPR029001">
    <property type="entry name" value="ITPase-like_fam"/>
</dbReference>
<keyword evidence="3 10" id="KW-0479">Metal-binding</keyword>
<feature type="binding site" evidence="10">
    <location>
        <begin position="153"/>
        <end position="156"/>
    </location>
    <ligand>
        <name>substrate</name>
    </ligand>
</feature>
<evidence type="ECO:0000256" key="3">
    <source>
        <dbReference type="ARBA" id="ARBA00022723"/>
    </source>
</evidence>
<dbReference type="Gene3D" id="3.90.950.10">
    <property type="match status" value="1"/>
</dbReference>
<dbReference type="GO" id="GO:0005829">
    <property type="term" value="C:cytosol"/>
    <property type="evidence" value="ECO:0007669"/>
    <property type="project" value="TreeGrafter"/>
</dbReference>
<reference evidence="12" key="1">
    <citation type="journal article" date="2014" name="Int. J. Syst. Evol. Microbiol.">
        <title>Complete genome sequence of Corynebacterium casei LMG S-19264T (=DSM 44701T), isolated from a smear-ripened cheese.</title>
        <authorList>
            <consortium name="US DOE Joint Genome Institute (JGI-PGF)"/>
            <person name="Walter F."/>
            <person name="Albersmeier A."/>
            <person name="Kalinowski J."/>
            <person name="Ruckert C."/>
        </authorList>
    </citation>
    <scope>NUCLEOTIDE SEQUENCE</scope>
    <source>
        <strain evidence="12">CGMCC 1.12726</strain>
    </source>
</reference>
<dbReference type="Pfam" id="PF01725">
    <property type="entry name" value="Ham1p_like"/>
    <property type="match status" value="1"/>
</dbReference>
<comment type="catalytic activity">
    <reaction evidence="9 10">
        <text>XTP + H2O = XMP + diphosphate + H(+)</text>
        <dbReference type="Rhea" id="RHEA:28610"/>
        <dbReference type="ChEBI" id="CHEBI:15377"/>
        <dbReference type="ChEBI" id="CHEBI:15378"/>
        <dbReference type="ChEBI" id="CHEBI:33019"/>
        <dbReference type="ChEBI" id="CHEBI:57464"/>
        <dbReference type="ChEBI" id="CHEBI:61314"/>
        <dbReference type="EC" id="3.6.1.66"/>
    </reaction>
</comment>
<dbReference type="GO" id="GO:0009117">
    <property type="term" value="P:nucleotide metabolic process"/>
    <property type="evidence" value="ECO:0007669"/>
    <property type="project" value="UniProtKB-KW"/>
</dbReference>
<comment type="catalytic activity">
    <reaction evidence="8 10">
        <text>dITP + H2O = dIMP + diphosphate + H(+)</text>
        <dbReference type="Rhea" id="RHEA:28342"/>
        <dbReference type="ChEBI" id="CHEBI:15377"/>
        <dbReference type="ChEBI" id="CHEBI:15378"/>
        <dbReference type="ChEBI" id="CHEBI:33019"/>
        <dbReference type="ChEBI" id="CHEBI:61194"/>
        <dbReference type="ChEBI" id="CHEBI:61382"/>
        <dbReference type="EC" id="3.6.1.66"/>
    </reaction>
</comment>
<dbReference type="AlphaFoldDB" id="A0A917CFF5"/>
<evidence type="ECO:0000313" key="13">
    <source>
        <dbReference type="Proteomes" id="UP000632858"/>
    </source>
</evidence>
<dbReference type="NCBIfam" id="TIGR00042">
    <property type="entry name" value="RdgB/HAM1 family non-canonical purine NTP pyrophosphatase"/>
    <property type="match status" value="1"/>
</dbReference>
<dbReference type="Proteomes" id="UP000632858">
    <property type="component" value="Unassembled WGS sequence"/>
</dbReference>
<feature type="binding site" evidence="10">
    <location>
        <position position="68"/>
    </location>
    <ligand>
        <name>Mg(2+)</name>
        <dbReference type="ChEBI" id="CHEBI:18420"/>
    </ligand>
</feature>
<dbReference type="InterPro" id="IPR020922">
    <property type="entry name" value="dITP/XTP_pyrophosphatase"/>
</dbReference>
<dbReference type="CDD" id="cd00515">
    <property type="entry name" value="HAM1"/>
    <property type="match status" value="1"/>
</dbReference>
<feature type="binding site" evidence="10">
    <location>
        <begin position="181"/>
        <end position="182"/>
    </location>
    <ligand>
        <name>substrate</name>
    </ligand>
</feature>
<evidence type="ECO:0000256" key="9">
    <source>
        <dbReference type="ARBA" id="ARBA00052017"/>
    </source>
</evidence>
<accession>A0A917CFF5</accession>
<evidence type="ECO:0000256" key="7">
    <source>
        <dbReference type="ARBA" id="ARBA00023080"/>
    </source>
</evidence>
<dbReference type="GO" id="GO:0035870">
    <property type="term" value="F:dITP diphosphatase activity"/>
    <property type="evidence" value="ECO:0007669"/>
    <property type="project" value="UniProtKB-UniRule"/>
</dbReference>
<gene>
    <name evidence="12" type="ORF">GCM10010960_06630</name>
</gene>
<dbReference type="GO" id="GO:0017111">
    <property type="term" value="F:ribonucleoside triphosphate phosphatase activity"/>
    <property type="evidence" value="ECO:0007669"/>
    <property type="project" value="InterPro"/>
</dbReference>
<evidence type="ECO:0000256" key="2">
    <source>
        <dbReference type="ARBA" id="ARBA00011738"/>
    </source>
</evidence>
<feature type="binding site" evidence="10">
    <location>
        <begin position="7"/>
        <end position="12"/>
    </location>
    <ligand>
        <name>substrate</name>
    </ligand>
</feature>
<keyword evidence="13" id="KW-1185">Reference proteome</keyword>
<organism evidence="12 13">
    <name type="scientific">Arenimonas maotaiensis</name>
    <dbReference type="NCBI Taxonomy" id="1446479"/>
    <lineage>
        <taxon>Bacteria</taxon>
        <taxon>Pseudomonadati</taxon>
        <taxon>Pseudomonadota</taxon>
        <taxon>Gammaproteobacteria</taxon>
        <taxon>Lysobacterales</taxon>
        <taxon>Lysobacteraceae</taxon>
        <taxon>Arenimonas</taxon>
    </lineage>
</organism>
<comment type="caution">
    <text evidence="12">The sequence shown here is derived from an EMBL/GenBank/DDBJ whole genome shotgun (WGS) entry which is preliminary data.</text>
</comment>
<comment type="subunit">
    <text evidence="2 10">Homodimer.</text>
</comment>
<dbReference type="GO" id="GO:0036220">
    <property type="term" value="F:ITP diphosphatase activity"/>
    <property type="evidence" value="ECO:0007669"/>
    <property type="project" value="UniProtKB-UniRule"/>
</dbReference>
<keyword evidence="5 10" id="KW-0378">Hydrolase</keyword>
<dbReference type="GO" id="GO:0000166">
    <property type="term" value="F:nucleotide binding"/>
    <property type="evidence" value="ECO:0007669"/>
    <property type="project" value="UniProtKB-KW"/>
</dbReference>
<dbReference type="RefSeq" id="WP_188447718.1">
    <property type="nucleotide sequence ID" value="NZ_BMFO01000001.1"/>
</dbReference>
<dbReference type="EC" id="3.6.1.66" evidence="10"/>
<feature type="binding site" evidence="10">
    <location>
        <position position="39"/>
    </location>
    <ligand>
        <name>Mg(2+)</name>
        <dbReference type="ChEBI" id="CHEBI:18420"/>
    </ligand>
</feature>
<evidence type="ECO:0000256" key="6">
    <source>
        <dbReference type="ARBA" id="ARBA00022842"/>
    </source>
</evidence>
<dbReference type="EMBL" id="BMFO01000001">
    <property type="protein sequence ID" value="GGF87368.1"/>
    <property type="molecule type" value="Genomic_DNA"/>
</dbReference>
<name>A0A917CFF5_9GAMM</name>
<evidence type="ECO:0000256" key="1">
    <source>
        <dbReference type="ARBA" id="ARBA00008023"/>
    </source>
</evidence>
<dbReference type="FunFam" id="3.90.950.10:FF:000001">
    <property type="entry name" value="dITP/XTP pyrophosphatase"/>
    <property type="match status" value="1"/>
</dbReference>
<evidence type="ECO:0000256" key="11">
    <source>
        <dbReference type="RuleBase" id="RU003781"/>
    </source>
</evidence>
<comment type="catalytic activity">
    <reaction evidence="10">
        <text>ITP + H2O = IMP + diphosphate + H(+)</text>
        <dbReference type="Rhea" id="RHEA:29399"/>
        <dbReference type="ChEBI" id="CHEBI:15377"/>
        <dbReference type="ChEBI" id="CHEBI:15378"/>
        <dbReference type="ChEBI" id="CHEBI:33019"/>
        <dbReference type="ChEBI" id="CHEBI:58053"/>
        <dbReference type="ChEBI" id="CHEBI:61402"/>
        <dbReference type="EC" id="3.6.1.66"/>
    </reaction>
</comment>
<dbReference type="PANTHER" id="PTHR11067:SF9">
    <property type="entry name" value="INOSINE TRIPHOSPHATE PYROPHOSPHATASE"/>
    <property type="match status" value="1"/>
</dbReference>
<dbReference type="GO" id="GO:0009146">
    <property type="term" value="P:purine nucleoside triphosphate catabolic process"/>
    <property type="evidence" value="ECO:0007669"/>
    <property type="project" value="UniProtKB-UniRule"/>
</dbReference>
<comment type="similarity">
    <text evidence="1 10 11">Belongs to the HAM1 NTPase family.</text>
</comment>
<comment type="function">
    <text evidence="10">Pyrophosphatase that catalyzes the hydrolysis of nucleoside triphosphates to their monophosphate derivatives, with a high preference for the non-canonical purine nucleotides XTP (xanthosine triphosphate), dITP (deoxyinosine triphosphate) and ITP. Seems to function as a house-cleaning enzyme that removes non-canonical purine nucleotides from the nucleotide pool, thus preventing their incorporation into DNA/RNA and avoiding chromosomal lesions.</text>
</comment>
<evidence type="ECO:0000256" key="10">
    <source>
        <dbReference type="HAMAP-Rule" id="MF_01405"/>
    </source>
</evidence>
<proteinExistence type="inferred from homology"/>
<dbReference type="PANTHER" id="PTHR11067">
    <property type="entry name" value="INOSINE TRIPHOSPHATE PYROPHOSPHATASE/HAM1 PROTEIN"/>
    <property type="match status" value="1"/>
</dbReference>
<dbReference type="GO" id="GO:0036222">
    <property type="term" value="F:XTP diphosphatase activity"/>
    <property type="evidence" value="ECO:0007669"/>
    <property type="project" value="UniProtKB-UniRule"/>
</dbReference>
<evidence type="ECO:0000256" key="8">
    <source>
        <dbReference type="ARBA" id="ARBA00051875"/>
    </source>
</evidence>
<feature type="binding site" evidence="10">
    <location>
        <position position="176"/>
    </location>
    <ligand>
        <name>substrate</name>
    </ligand>
</feature>
<feature type="binding site" evidence="10">
    <location>
        <position position="69"/>
    </location>
    <ligand>
        <name>substrate</name>
    </ligand>
</feature>
<feature type="active site" description="Proton acceptor" evidence="10">
    <location>
        <position position="68"/>
    </location>
</feature>
<reference evidence="12" key="2">
    <citation type="submission" date="2020-09" db="EMBL/GenBank/DDBJ databases">
        <authorList>
            <person name="Sun Q."/>
            <person name="Zhou Y."/>
        </authorList>
    </citation>
    <scope>NUCLEOTIDE SEQUENCE</scope>
    <source>
        <strain evidence="12">CGMCC 1.12726</strain>
    </source>
</reference>
<evidence type="ECO:0000256" key="4">
    <source>
        <dbReference type="ARBA" id="ARBA00022741"/>
    </source>
</evidence>
<dbReference type="HAMAP" id="MF_01405">
    <property type="entry name" value="Non_canon_purine_NTPase"/>
    <property type="match status" value="1"/>
</dbReference>
<protein>
    <recommendedName>
        <fullName evidence="10">dITP/XTP pyrophosphatase</fullName>
        <ecNumber evidence="10">3.6.1.66</ecNumber>
    </recommendedName>
    <alternativeName>
        <fullName evidence="10">Non-canonical purine NTP pyrophosphatase</fullName>
    </alternativeName>
    <alternativeName>
        <fullName evidence="10">Non-standard purine NTP pyrophosphatase</fullName>
    </alternativeName>
    <alternativeName>
        <fullName evidence="10">Nucleoside-triphosphate diphosphatase</fullName>
    </alternativeName>
    <alternativeName>
        <fullName evidence="10">Nucleoside-triphosphate pyrophosphatase</fullName>
        <shortName evidence="10">NTPase</shortName>
    </alternativeName>
</protein>
<keyword evidence="4 10" id="KW-0547">Nucleotide-binding</keyword>
<comment type="cofactor">
    <cofactor evidence="10">
        <name>Mg(2+)</name>
        <dbReference type="ChEBI" id="CHEBI:18420"/>
    </cofactor>
    <text evidence="10">Binds 1 Mg(2+) ion per subunit.</text>
</comment>
<keyword evidence="7 10" id="KW-0546">Nucleotide metabolism</keyword>
<evidence type="ECO:0000256" key="5">
    <source>
        <dbReference type="ARBA" id="ARBA00022801"/>
    </source>
</evidence>
<evidence type="ECO:0000313" key="12">
    <source>
        <dbReference type="EMBL" id="GGF87368.1"/>
    </source>
</evidence>
<dbReference type="SUPFAM" id="SSF52972">
    <property type="entry name" value="ITPase-like"/>
    <property type="match status" value="1"/>
</dbReference>